<accession>A0AA50DMK6</accession>
<dbReference type="CDD" id="cd03801">
    <property type="entry name" value="GT4_PimA-like"/>
    <property type="match status" value="1"/>
</dbReference>
<evidence type="ECO:0000259" key="2">
    <source>
        <dbReference type="Pfam" id="PF13439"/>
    </source>
</evidence>
<protein>
    <submittedName>
        <fullName evidence="3">Glycosyltransferase family 4 protein</fullName>
        <ecNumber evidence="3">2.4.-.-</ecNumber>
    </submittedName>
</protein>
<dbReference type="Pfam" id="PF13439">
    <property type="entry name" value="Glyco_transf_4"/>
    <property type="match status" value="1"/>
</dbReference>
<keyword evidence="4" id="KW-1185">Reference proteome</keyword>
<dbReference type="GO" id="GO:1901135">
    <property type="term" value="P:carbohydrate derivative metabolic process"/>
    <property type="evidence" value="ECO:0007669"/>
    <property type="project" value="UniProtKB-ARBA"/>
</dbReference>
<dbReference type="SUPFAM" id="SSF53756">
    <property type="entry name" value="UDP-Glycosyltransferase/glycogen phosphorylase"/>
    <property type="match status" value="1"/>
</dbReference>
<dbReference type="RefSeq" id="WP_306209114.1">
    <property type="nucleotide sequence ID" value="NZ_CP132353.1"/>
</dbReference>
<dbReference type="AlphaFoldDB" id="A0AA50DMK6"/>
<dbReference type="EC" id="2.4.-.-" evidence="3"/>
<organism evidence="3 4">
    <name type="scientific">Erwinia pyri</name>
    <dbReference type="NCBI Taxonomy" id="3062598"/>
    <lineage>
        <taxon>Bacteria</taxon>
        <taxon>Pseudomonadati</taxon>
        <taxon>Pseudomonadota</taxon>
        <taxon>Gammaproteobacteria</taxon>
        <taxon>Enterobacterales</taxon>
        <taxon>Erwiniaceae</taxon>
        <taxon>Erwinia</taxon>
    </lineage>
</organism>
<dbReference type="EMBL" id="CP132353">
    <property type="protein sequence ID" value="WLS78856.1"/>
    <property type="molecule type" value="Genomic_DNA"/>
</dbReference>
<sequence>MSKVRLAIVRQKYRPDGGAERFISRALEALDDERLELNIITRSWQGEPKPDWHLHICNPKKWGRISRERGFAEAARACWQRENFDIVQSHERIAGCDIFRAGDGVHRVWLEQRARIVPPFQRLLTHFSGYHRYVMAVEEEMFRSDSLKKIICNSLMVKNDIMRCFQVPEEKFAVIYNAIDAQRFQPATAAERQQSREKLNLPANIRVLIYVGSGFERKGLKASITAVAATDAHLLVVGQDKQQSHYADLARSLGCESRVHFVGVQNNVIPFYHAADGLLLPTLYDPFPNVILEAMACGLPVITSFTCGGAEFIVQGQQGFVCDALDIPALTAAADAIPLRTMDSRMGDLARQRILPCTPQQLASQLHALYQQVLQRPR</sequence>
<dbReference type="InterPro" id="IPR028098">
    <property type="entry name" value="Glyco_trans_4-like_N"/>
</dbReference>
<name>A0AA50DMK6_9GAMM</name>
<dbReference type="PANTHER" id="PTHR12526:SF623">
    <property type="entry name" value="WABG"/>
    <property type="match status" value="1"/>
</dbReference>
<evidence type="ECO:0000259" key="1">
    <source>
        <dbReference type="Pfam" id="PF00534"/>
    </source>
</evidence>
<evidence type="ECO:0000313" key="3">
    <source>
        <dbReference type="EMBL" id="WLS78856.1"/>
    </source>
</evidence>
<dbReference type="GO" id="GO:0016757">
    <property type="term" value="F:glycosyltransferase activity"/>
    <property type="evidence" value="ECO:0007669"/>
    <property type="project" value="UniProtKB-KW"/>
</dbReference>
<dbReference type="Proteomes" id="UP001228139">
    <property type="component" value="Chromosome"/>
</dbReference>
<dbReference type="PANTHER" id="PTHR12526">
    <property type="entry name" value="GLYCOSYLTRANSFERASE"/>
    <property type="match status" value="1"/>
</dbReference>
<dbReference type="Gene3D" id="3.40.50.2000">
    <property type="entry name" value="Glycogen Phosphorylase B"/>
    <property type="match status" value="2"/>
</dbReference>
<keyword evidence="3" id="KW-0808">Transferase</keyword>
<feature type="domain" description="Glycosyl transferase family 1" evidence="1">
    <location>
        <begin position="192"/>
        <end position="335"/>
    </location>
</feature>
<evidence type="ECO:0000313" key="4">
    <source>
        <dbReference type="Proteomes" id="UP001228139"/>
    </source>
</evidence>
<proteinExistence type="predicted"/>
<dbReference type="Pfam" id="PF00534">
    <property type="entry name" value="Glycos_transf_1"/>
    <property type="match status" value="1"/>
</dbReference>
<feature type="domain" description="Glycosyltransferase subfamily 4-like N-terminal" evidence="2">
    <location>
        <begin position="17"/>
        <end position="183"/>
    </location>
</feature>
<gene>
    <name evidence="3" type="ORF">Q3V30_20945</name>
</gene>
<keyword evidence="3" id="KW-0328">Glycosyltransferase</keyword>
<dbReference type="KEGG" id="epi:Q3V30_20945"/>
<reference evidence="3 4" key="1">
    <citation type="submission" date="2023-07" db="EMBL/GenBank/DDBJ databases">
        <title>Pathogenic bacteria of pear tree diseases.</title>
        <authorList>
            <person name="Zhang Z."/>
            <person name="He L."/>
            <person name="Huang R."/>
        </authorList>
    </citation>
    <scope>NUCLEOTIDE SEQUENCE [LARGE SCALE GENOMIC DNA]</scope>
    <source>
        <strain evidence="3 4">DE2</strain>
    </source>
</reference>
<dbReference type="InterPro" id="IPR001296">
    <property type="entry name" value="Glyco_trans_1"/>
</dbReference>